<feature type="region of interest" description="Disordered" evidence="1">
    <location>
        <begin position="502"/>
        <end position="578"/>
    </location>
</feature>
<proteinExistence type="predicted"/>
<keyword evidence="3" id="KW-1185">Reference proteome</keyword>
<dbReference type="Proteomes" id="UP000308768">
    <property type="component" value="Unassembled WGS sequence"/>
</dbReference>
<comment type="caution">
    <text evidence="2">The sequence shown here is derived from an EMBL/GenBank/DDBJ whole genome shotgun (WGS) entry which is preliminary data.</text>
</comment>
<evidence type="ECO:0000313" key="3">
    <source>
        <dbReference type="Proteomes" id="UP000308768"/>
    </source>
</evidence>
<dbReference type="AlphaFoldDB" id="A0A4U0WHR0"/>
<accession>A0A4U0WHR0</accession>
<name>A0A4U0WHR0_9PEZI</name>
<feature type="compositionally biased region" description="Polar residues" evidence="1">
    <location>
        <begin position="528"/>
        <end position="541"/>
    </location>
</feature>
<feature type="compositionally biased region" description="Low complexity" evidence="1">
    <location>
        <begin position="507"/>
        <end position="522"/>
    </location>
</feature>
<feature type="region of interest" description="Disordered" evidence="1">
    <location>
        <begin position="86"/>
        <end position="152"/>
    </location>
</feature>
<sequence>MAHASTSRNSIIMPFGRSRAPDLESQDGSSPASESLKTVLSGEEEPHTGPRDTLTRTIGNIVHEVANSATNAFVRAKASISNLTSSPNTFDLENQRSRTPGYIPNTHDLNNSANARRRHTLSPKNLGSVRNWGSSLRHPRSVPSSSSPTKLLAQNGHSCALESFRGAKGPEQYDLDGIDGTLSGSEQIEAPKRHDSAKGWLNTTLGRKAGKKAATSSPQRVDFEVHHSTPIAVPAPTVDLNIDNEINLLSSINREHPSLKLMEAAEQSKNITYEQDLGKTGRPPTRMPTQVWHDRESYRPGVNSQRSKLTLNTFLPLTPPINDRRPRLAKLEEPDDDWNRADAEYKSNLPTPMPGTTLPFFETDDPFNGRSVLPASSIEDVSARLEADVKEVLGYPPIPTLLDKTAQQDAHDTAITEKQLVRQTHTSPEFLAARLPLFCCGDEEFESEDYALPPNKASDLFRPGRPSPGKMMTFAFRAKEAELRGGFHTGFDASTGATYGFNGTTTSDPNQSSPRSSSSIYSRDTEFESSMTDPSMGSSNEFESRRAHRDRRYRELQGLGRPRQAFSRASSYARASQG</sequence>
<feature type="compositionally biased region" description="Basic and acidic residues" evidence="1">
    <location>
        <begin position="44"/>
        <end position="54"/>
    </location>
</feature>
<protein>
    <submittedName>
        <fullName evidence="2">Uncharacterized protein</fullName>
    </submittedName>
</protein>
<reference evidence="2 3" key="1">
    <citation type="submission" date="2017-03" db="EMBL/GenBank/DDBJ databases">
        <title>Genomes of endolithic fungi from Antarctica.</title>
        <authorList>
            <person name="Coleine C."/>
            <person name="Masonjones S."/>
            <person name="Stajich J.E."/>
        </authorList>
    </citation>
    <scope>NUCLEOTIDE SEQUENCE [LARGE SCALE GENOMIC DNA]</scope>
    <source>
        <strain evidence="2 3">CCFEE 5187</strain>
    </source>
</reference>
<feature type="compositionally biased region" description="Polar residues" evidence="1">
    <location>
        <begin position="26"/>
        <end position="38"/>
    </location>
</feature>
<feature type="compositionally biased region" description="Polar residues" evidence="1">
    <location>
        <begin position="1"/>
        <end position="10"/>
    </location>
</feature>
<evidence type="ECO:0000313" key="2">
    <source>
        <dbReference type="EMBL" id="TKA62510.1"/>
    </source>
</evidence>
<dbReference type="EMBL" id="NAJN01001550">
    <property type="protein sequence ID" value="TKA62510.1"/>
    <property type="molecule type" value="Genomic_DNA"/>
</dbReference>
<evidence type="ECO:0000256" key="1">
    <source>
        <dbReference type="SAM" id="MobiDB-lite"/>
    </source>
</evidence>
<feature type="region of interest" description="Disordered" evidence="1">
    <location>
        <begin position="1"/>
        <end position="54"/>
    </location>
</feature>
<gene>
    <name evidence="2" type="ORF">B0A49_08517</name>
</gene>
<organism evidence="2 3">
    <name type="scientific">Cryomyces minteri</name>
    <dbReference type="NCBI Taxonomy" id="331657"/>
    <lineage>
        <taxon>Eukaryota</taxon>
        <taxon>Fungi</taxon>
        <taxon>Dikarya</taxon>
        <taxon>Ascomycota</taxon>
        <taxon>Pezizomycotina</taxon>
        <taxon>Dothideomycetes</taxon>
        <taxon>Dothideomycetes incertae sedis</taxon>
        <taxon>Cryomyces</taxon>
    </lineage>
</organism>
<feature type="compositionally biased region" description="Low complexity" evidence="1">
    <location>
        <begin position="563"/>
        <end position="578"/>
    </location>
</feature>